<evidence type="ECO:0000313" key="1">
    <source>
        <dbReference type="EMBL" id="CZR50815.1"/>
    </source>
</evidence>
<dbReference type="InterPro" id="IPR010856">
    <property type="entry name" value="Gig2-like"/>
</dbReference>
<dbReference type="PANTHER" id="PTHR30613:SF1">
    <property type="entry name" value="DUF1479 DOMAIN PROTEIN (AFU_ORTHOLOGUE AFUA_5G09280)"/>
    <property type="match status" value="1"/>
</dbReference>
<reference evidence="1 2" key="1">
    <citation type="submission" date="2016-03" db="EMBL/GenBank/DDBJ databases">
        <authorList>
            <person name="Ploux O."/>
        </authorList>
    </citation>
    <scope>NUCLEOTIDE SEQUENCE [LARGE SCALE GENOMIC DNA]</scope>
    <source>
        <strain evidence="1 2">UAMH 11012</strain>
    </source>
</reference>
<name>A0A1L7WDE7_9HELO</name>
<dbReference type="EMBL" id="FJOG01000001">
    <property type="protein sequence ID" value="CZR50815.1"/>
    <property type="molecule type" value="Genomic_DNA"/>
</dbReference>
<accession>A0A1L7WDE7</accession>
<organism evidence="1 2">
    <name type="scientific">Phialocephala subalpina</name>
    <dbReference type="NCBI Taxonomy" id="576137"/>
    <lineage>
        <taxon>Eukaryota</taxon>
        <taxon>Fungi</taxon>
        <taxon>Dikarya</taxon>
        <taxon>Ascomycota</taxon>
        <taxon>Pezizomycotina</taxon>
        <taxon>Leotiomycetes</taxon>
        <taxon>Helotiales</taxon>
        <taxon>Mollisiaceae</taxon>
        <taxon>Phialocephala</taxon>
        <taxon>Phialocephala fortinii species complex</taxon>
    </lineage>
</organism>
<dbReference type="Gene3D" id="2.60.120.330">
    <property type="entry name" value="B-lactam Antibiotic, Isopenicillin N Synthase, Chain"/>
    <property type="match status" value="1"/>
</dbReference>
<sequence length="455" mass="50245">MLTLKITPIPSLPTTLLSKTPLLTRHISTALESTSSRSQRKEGDISAVFVSLSGVRPPPLPEQQLAIENELVKQKAPAIIPQINFEDLGKAPEEFMREMKWRGVGVIKGVVPESEARGYKEETEEETGFPANNPAVFELCWAPSQVKARARPNILKAQSWLMSKFWHSSNPDALISLSNPLTYADRIRIRQPGDSAFTLGPHVDGGSVECWEPNGYGLGDVYSKIFQGKWEEYDPWEASCRIPAVSDLYQGSGSCSMYRCFQGWLSLSHTGPREGTLMVNPLNKLSTAYFLLRPFFDPVAAGKGLKDGKGWRLKSVVEMDSVLQGANPGNGQELNDVDHPNLELADTMVHIPKIEPGDFVVWHCDSIHAVDKEHTGKGDSSVIYIGVNPTTEANAKYLLSQRENFLVETIEFVAEKGGEDGLRSMGLAKLEKMDSDQTKGAEEMIERANQILGFA</sequence>
<dbReference type="SUPFAM" id="SSF51197">
    <property type="entry name" value="Clavaminate synthase-like"/>
    <property type="match status" value="1"/>
</dbReference>
<dbReference type="AlphaFoldDB" id="A0A1L7WDE7"/>
<evidence type="ECO:0000313" key="2">
    <source>
        <dbReference type="Proteomes" id="UP000184330"/>
    </source>
</evidence>
<protein>
    <submittedName>
        <fullName evidence="1">Related to DUF1479 domain protein</fullName>
    </submittedName>
</protein>
<dbReference type="PANTHER" id="PTHR30613">
    <property type="entry name" value="UNCHARACTERIZED PROTEIN YBIU-RELATED"/>
    <property type="match status" value="1"/>
</dbReference>
<dbReference type="InterPro" id="IPR027443">
    <property type="entry name" value="IPNS-like_sf"/>
</dbReference>
<proteinExistence type="predicted"/>
<keyword evidence="2" id="KW-1185">Reference proteome</keyword>
<dbReference type="STRING" id="576137.A0A1L7WDE7"/>
<gene>
    <name evidence="1" type="ORF">PAC_00689</name>
</gene>
<dbReference type="Pfam" id="PF07350">
    <property type="entry name" value="Gig2-like"/>
    <property type="match status" value="1"/>
</dbReference>
<dbReference type="OrthoDB" id="8249012at2759"/>
<dbReference type="Proteomes" id="UP000184330">
    <property type="component" value="Unassembled WGS sequence"/>
</dbReference>